<dbReference type="AlphaFoldDB" id="A0A0U4P5Y5"/>
<keyword evidence="1" id="KW-0472">Membrane</keyword>
<keyword evidence="1" id="KW-1133">Transmembrane helix</keyword>
<protein>
    <recommendedName>
        <fullName evidence="4">General secretion pathway protein N</fullName>
    </recommendedName>
</protein>
<dbReference type="RefSeq" id="WP_059315893.1">
    <property type="nucleotide sequence ID" value="NZ_CP013987.1"/>
</dbReference>
<dbReference type="OrthoDB" id="6086865at2"/>
<dbReference type="KEGG" id="por:APT59_16760"/>
<evidence type="ECO:0000313" key="2">
    <source>
        <dbReference type="EMBL" id="ALZ85774.1"/>
    </source>
</evidence>
<sequence length="230" mass="25211">MTRWLVRLAFTLFACLIFVLGCLLYWPAADWLPRLLPPQVTPVGLQGSLLGGGMQRLAWPGGGAGPWQWHLRWPGKLQVTVGEPEGAPWGMNLSGWPWQWQADLAGGDLRWLQAPGSALLAGRLTGEVRLAGSWRRCQAASGSWQGDALQVLVPRRLALGEARLQVDCQTAPWLQGVFERGAQHQLEIRLSLANWRGQVQGTAQPGSEIAPVLQSIGWLKAGQTQVMGRF</sequence>
<organism evidence="2 3">
    <name type="scientific">Pseudomonas oryzihabitans</name>
    <dbReference type="NCBI Taxonomy" id="47885"/>
    <lineage>
        <taxon>Bacteria</taxon>
        <taxon>Pseudomonadati</taxon>
        <taxon>Pseudomonadota</taxon>
        <taxon>Gammaproteobacteria</taxon>
        <taxon>Pseudomonadales</taxon>
        <taxon>Pseudomonadaceae</taxon>
        <taxon>Pseudomonas</taxon>
    </lineage>
</organism>
<evidence type="ECO:0000256" key="1">
    <source>
        <dbReference type="SAM" id="Phobius"/>
    </source>
</evidence>
<name>A0A0U4P5Y5_9PSED</name>
<proteinExistence type="predicted"/>
<dbReference type="PROSITE" id="PS51257">
    <property type="entry name" value="PROKAR_LIPOPROTEIN"/>
    <property type="match status" value="1"/>
</dbReference>
<gene>
    <name evidence="2" type="ORF">APT59_16760</name>
</gene>
<accession>A0A0U4P5Y5</accession>
<evidence type="ECO:0000313" key="3">
    <source>
        <dbReference type="Proteomes" id="UP000064137"/>
    </source>
</evidence>
<dbReference type="Proteomes" id="UP000064137">
    <property type="component" value="Chromosome"/>
</dbReference>
<keyword evidence="1" id="KW-0812">Transmembrane</keyword>
<dbReference type="EMBL" id="CP013987">
    <property type="protein sequence ID" value="ALZ85774.1"/>
    <property type="molecule type" value="Genomic_DNA"/>
</dbReference>
<evidence type="ECO:0008006" key="4">
    <source>
        <dbReference type="Google" id="ProtNLM"/>
    </source>
</evidence>
<feature type="transmembrane region" description="Helical" evidence="1">
    <location>
        <begin position="6"/>
        <end position="26"/>
    </location>
</feature>
<reference evidence="2 3" key="1">
    <citation type="submission" date="2016-01" db="EMBL/GenBank/DDBJ databases">
        <title>Annotation of Pseudomonas oryzihabitans USDA-ARS-USMARC-56511.</title>
        <authorList>
            <person name="Harhay G.P."/>
            <person name="Harhay D.M."/>
            <person name="Smith T.P.L."/>
            <person name="Bono J.L."/>
            <person name="Heaton M.P."/>
            <person name="Clawson M.L."/>
            <person name="Chitko-Mckown C.G."/>
            <person name="Capik S.F."/>
            <person name="DeDonder K.D."/>
            <person name="Apley M.D."/>
            <person name="Lubbers B.V."/>
            <person name="White B.J."/>
            <person name="Larson R.L."/>
        </authorList>
    </citation>
    <scope>NUCLEOTIDE SEQUENCE [LARGE SCALE GENOMIC DNA]</scope>
    <source>
        <strain evidence="2 3">USDA-ARS-USMARC-56511</strain>
    </source>
</reference>